<dbReference type="Gene3D" id="3.30.710.10">
    <property type="entry name" value="Potassium Channel Kv1.1, Chain A"/>
    <property type="match status" value="1"/>
</dbReference>
<comment type="caution">
    <text evidence="2">The sequence shown here is derived from an EMBL/GenBank/DDBJ whole genome shotgun (WGS) entry which is preliminary data.</text>
</comment>
<dbReference type="EMBL" id="JAPEUV010000033">
    <property type="protein sequence ID" value="KAJ4338105.1"/>
    <property type="molecule type" value="Genomic_DNA"/>
</dbReference>
<proteinExistence type="predicted"/>
<reference evidence="2" key="1">
    <citation type="submission" date="2022-10" db="EMBL/GenBank/DDBJ databases">
        <title>Tapping the CABI collections for fungal endophytes: first genome assemblies for Collariella, Neodidymelliopsis, Ascochyta clinopodiicola, Didymella pomorum, Didymosphaeria variabile, Neocosmospora piperis and Neocucurbitaria cava.</title>
        <authorList>
            <person name="Hill R."/>
        </authorList>
    </citation>
    <scope>NUCLEOTIDE SEQUENCE</scope>
    <source>
        <strain evidence="2">IMI 360193</strain>
    </source>
</reference>
<dbReference type="InterPro" id="IPR011333">
    <property type="entry name" value="SKP1/BTB/POZ_sf"/>
</dbReference>
<gene>
    <name evidence="2" type="ORF">N0V87_004253</name>
</gene>
<dbReference type="PROSITE" id="PS50097">
    <property type="entry name" value="BTB"/>
    <property type="match status" value="1"/>
</dbReference>
<protein>
    <recommendedName>
        <fullName evidence="1">BTB domain-containing protein</fullName>
    </recommendedName>
</protein>
<dbReference type="Proteomes" id="UP001140562">
    <property type="component" value="Unassembled WGS sequence"/>
</dbReference>
<dbReference type="CDD" id="cd18186">
    <property type="entry name" value="BTB_POZ_ZBTB_KLHL-like"/>
    <property type="match status" value="1"/>
</dbReference>
<sequence>MADEAQQQLLTDVKSIRDAEDFSDLAIKCCDDTYSVHKVIVCCRSTMLAKAIKFPGKGAEDKTIDLSDNEPAVVRLLVQYLYEAEYDPVLPTVKTGPSNAIPLQTISHSCARNANGYHCIKGNGQQNRRVCPHHTCGNSCEWNCNDFWCMDCFTVGDAEQLLLHAKMYEIADKYDVAGLKNLCIEKYKRACRKFWDDPKFAESAHHVYCTTPSRDKGLRNIVTKTLSDHMSLLEKPGIEDLMTEFNGLAFGLLFDKAKQSGWCNK</sequence>
<accession>A0A9W8X0W1</accession>
<dbReference type="PANTHER" id="PTHR47843:SF5">
    <property type="entry name" value="BTB_POZ DOMAIN PROTEIN"/>
    <property type="match status" value="1"/>
</dbReference>
<name>A0A9W8X0W1_9PLEO</name>
<feature type="domain" description="BTB" evidence="1">
    <location>
        <begin position="23"/>
        <end position="87"/>
    </location>
</feature>
<organism evidence="2 3">
    <name type="scientific">Didymella glomerata</name>
    <dbReference type="NCBI Taxonomy" id="749621"/>
    <lineage>
        <taxon>Eukaryota</taxon>
        <taxon>Fungi</taxon>
        <taxon>Dikarya</taxon>
        <taxon>Ascomycota</taxon>
        <taxon>Pezizomycotina</taxon>
        <taxon>Dothideomycetes</taxon>
        <taxon>Pleosporomycetidae</taxon>
        <taxon>Pleosporales</taxon>
        <taxon>Pleosporineae</taxon>
        <taxon>Didymellaceae</taxon>
        <taxon>Didymella</taxon>
    </lineage>
</organism>
<dbReference type="InterPro" id="IPR000210">
    <property type="entry name" value="BTB/POZ_dom"/>
</dbReference>
<dbReference type="PANTHER" id="PTHR47843">
    <property type="entry name" value="BTB DOMAIN-CONTAINING PROTEIN-RELATED"/>
    <property type="match status" value="1"/>
</dbReference>
<dbReference type="SUPFAM" id="SSF54695">
    <property type="entry name" value="POZ domain"/>
    <property type="match status" value="1"/>
</dbReference>
<dbReference type="Pfam" id="PF00651">
    <property type="entry name" value="BTB"/>
    <property type="match status" value="1"/>
</dbReference>
<evidence type="ECO:0000313" key="2">
    <source>
        <dbReference type="EMBL" id="KAJ4338105.1"/>
    </source>
</evidence>
<keyword evidence="3" id="KW-1185">Reference proteome</keyword>
<evidence type="ECO:0000313" key="3">
    <source>
        <dbReference type="Proteomes" id="UP001140562"/>
    </source>
</evidence>
<dbReference type="AlphaFoldDB" id="A0A9W8X0W1"/>
<evidence type="ECO:0000259" key="1">
    <source>
        <dbReference type="PROSITE" id="PS50097"/>
    </source>
</evidence>
<dbReference type="OrthoDB" id="6359816at2759"/>